<dbReference type="EMBL" id="PQVP01000006">
    <property type="protein sequence ID" value="POZ80263.1"/>
    <property type="molecule type" value="Genomic_DNA"/>
</dbReference>
<dbReference type="Proteomes" id="UP000238655">
    <property type="component" value="Unassembled WGS sequence"/>
</dbReference>
<organism evidence="1 2">
    <name type="scientific">Burkholderia contaminans</name>
    <dbReference type="NCBI Taxonomy" id="488447"/>
    <lineage>
        <taxon>Bacteria</taxon>
        <taxon>Pseudomonadati</taxon>
        <taxon>Pseudomonadota</taxon>
        <taxon>Betaproteobacteria</taxon>
        <taxon>Burkholderiales</taxon>
        <taxon>Burkholderiaceae</taxon>
        <taxon>Burkholderia</taxon>
        <taxon>Burkholderia cepacia complex</taxon>
    </lineage>
</organism>
<reference evidence="1 2" key="1">
    <citation type="submission" date="2018-01" db="EMBL/GenBank/DDBJ databases">
        <title>Successful Treatment of Persistent Burkholderia cepacia Bacteremia with Ceftazidime-Avibactam.</title>
        <authorList>
            <person name="Tamma P."/>
            <person name="Fan Y."/>
            <person name="Bergman Y."/>
            <person name="Sick-Samuels A."/>
            <person name="Hsu A."/>
            <person name="Timp W."/>
            <person name="Simner P."/>
        </authorList>
    </citation>
    <scope>NUCLEOTIDE SEQUENCE [LARGE SCALE GENOMIC DNA]</scope>
    <source>
        <strain evidence="1 2">170816</strain>
    </source>
</reference>
<accession>A0A2S5DMD6</accession>
<name>A0A2S5DMD6_9BURK</name>
<protein>
    <submittedName>
        <fullName evidence="1">Uncharacterized protein</fullName>
    </submittedName>
</protein>
<evidence type="ECO:0000313" key="2">
    <source>
        <dbReference type="Proteomes" id="UP000238655"/>
    </source>
</evidence>
<gene>
    <name evidence="1" type="ORF">C3743_40550</name>
</gene>
<evidence type="ECO:0000313" key="1">
    <source>
        <dbReference type="EMBL" id="POZ80263.1"/>
    </source>
</evidence>
<comment type="caution">
    <text evidence="1">The sequence shown here is derived from an EMBL/GenBank/DDBJ whole genome shotgun (WGS) entry which is preliminary data.</text>
</comment>
<proteinExistence type="predicted"/>
<dbReference type="AlphaFoldDB" id="A0A2S5DMD6"/>
<sequence length="151" mass="17466">MWFELLSTETTALDKVSTNSKERDRLSTMCARRKLRLGIERKTMSLLSFVKFPYRMPDGFLHTEDYDTKQIFPSEFRMRFCVVTKEGRLICSEDGDLQYDGSIAISNVERVYLLDFEAGELKRVGCFDEDGEVSKHDFDASNYRESDAAKA</sequence>